<gene>
    <name evidence="1" type="ORF">BaRGS_00028646</name>
</gene>
<comment type="caution">
    <text evidence="1">The sequence shown here is derived from an EMBL/GenBank/DDBJ whole genome shotgun (WGS) entry which is preliminary data.</text>
</comment>
<dbReference type="AlphaFoldDB" id="A0ABD0JZ56"/>
<keyword evidence="2" id="KW-1185">Reference proteome</keyword>
<accession>A0ABD0JZ56</accession>
<protein>
    <submittedName>
        <fullName evidence="1">Uncharacterized protein</fullName>
    </submittedName>
</protein>
<name>A0ABD0JZ56_9CAEN</name>
<evidence type="ECO:0000313" key="2">
    <source>
        <dbReference type="Proteomes" id="UP001519460"/>
    </source>
</evidence>
<organism evidence="1 2">
    <name type="scientific">Batillaria attramentaria</name>
    <dbReference type="NCBI Taxonomy" id="370345"/>
    <lineage>
        <taxon>Eukaryota</taxon>
        <taxon>Metazoa</taxon>
        <taxon>Spiralia</taxon>
        <taxon>Lophotrochozoa</taxon>
        <taxon>Mollusca</taxon>
        <taxon>Gastropoda</taxon>
        <taxon>Caenogastropoda</taxon>
        <taxon>Sorbeoconcha</taxon>
        <taxon>Cerithioidea</taxon>
        <taxon>Batillariidae</taxon>
        <taxon>Batillaria</taxon>
    </lineage>
</organism>
<evidence type="ECO:0000313" key="1">
    <source>
        <dbReference type="EMBL" id="KAK7480086.1"/>
    </source>
</evidence>
<reference evidence="1 2" key="1">
    <citation type="journal article" date="2023" name="Sci. Data">
        <title>Genome assembly of the Korean intertidal mud-creeper Batillaria attramentaria.</title>
        <authorList>
            <person name="Patra A.K."/>
            <person name="Ho P.T."/>
            <person name="Jun S."/>
            <person name="Lee S.J."/>
            <person name="Kim Y."/>
            <person name="Won Y.J."/>
        </authorList>
    </citation>
    <scope>NUCLEOTIDE SEQUENCE [LARGE SCALE GENOMIC DNA]</scope>
    <source>
        <strain evidence="1">Wonlab-2016</strain>
    </source>
</reference>
<sequence length="407" mass="46045">MSRSRVLFLLGIAFTLGMIFSAVLDLKQLYLDLKPVGRYFPLSNGTGTDPVAPNWLRPRCDDVLGKMTTGHWQRRDVTPEEIMKMKTFLKQVRREKKMPEGLDRADKKCGNVSLPGVSGWIRALCDADGDTPCCYDNVCVNKSTEQCKCSNCVDLRQVIHAEHATWRPDDPSCQLQQMSVKEMCQLLGGVRLYFIGDSLVRHLYTAFLLALRGNEMTGALRDDTPKNVTAACTGLYMFTEKLCRMWVNTTATVCDGRVWLKLFYYYQVRHAKSIRGAVVQMNNSGRGIVLMGFGLHERLNSTAVQTRILAPLMKIPQLDVRRLVWLAIHCPGLMKAPHRGQGPDDVLSFNRNLAQFWSAYNVAIFDSFNMTDGVTSFDGTHYGLGVNRAKVQVLMHYFRTLAAQRLW</sequence>
<dbReference type="Proteomes" id="UP001519460">
    <property type="component" value="Unassembled WGS sequence"/>
</dbReference>
<proteinExistence type="predicted"/>
<dbReference type="EMBL" id="JACVVK020000288">
    <property type="protein sequence ID" value="KAK7480086.1"/>
    <property type="molecule type" value="Genomic_DNA"/>
</dbReference>